<reference evidence="3" key="1">
    <citation type="submission" date="2018-04" db="EMBL/GenBank/DDBJ databases">
        <authorList>
            <person name="Illikoud N."/>
        </authorList>
    </citation>
    <scope>NUCLEOTIDE SEQUENCE [LARGE SCALE GENOMIC DNA]</scope>
</reference>
<accession>A0A2X0QIE9</accession>
<evidence type="ECO:0000259" key="1">
    <source>
        <dbReference type="Pfam" id="PF10651"/>
    </source>
</evidence>
<dbReference type="EMBL" id="OUNC01000012">
    <property type="protein sequence ID" value="SPP28399.1"/>
    <property type="molecule type" value="Genomic_DNA"/>
</dbReference>
<dbReference type="AlphaFoldDB" id="A0A2X0QIE9"/>
<dbReference type="Gene3D" id="2.60.40.3350">
    <property type="match status" value="1"/>
</dbReference>
<dbReference type="Proteomes" id="UP000270190">
    <property type="component" value="Unassembled WGS sequence"/>
</dbReference>
<name>A0A2X0QIE9_BROTH</name>
<organism evidence="2 3">
    <name type="scientific">Brochothrix thermosphacta</name>
    <name type="common">Microbacterium thermosphactum</name>
    <dbReference type="NCBI Taxonomy" id="2756"/>
    <lineage>
        <taxon>Bacteria</taxon>
        <taxon>Bacillati</taxon>
        <taxon>Bacillota</taxon>
        <taxon>Bacilli</taxon>
        <taxon>Bacillales</taxon>
        <taxon>Listeriaceae</taxon>
        <taxon>Brochothrix</taxon>
    </lineage>
</organism>
<dbReference type="InterPro" id="IPR018913">
    <property type="entry name" value="BppU_N"/>
</dbReference>
<gene>
    <name evidence="2" type="ORF">BTBSAS_20269</name>
</gene>
<evidence type="ECO:0000313" key="3">
    <source>
        <dbReference type="Proteomes" id="UP000270190"/>
    </source>
</evidence>
<sequence>MSIKKIATTKMEITSDYQTLSDLNVAFYNQDINTSLLRFTLTRCGKGLHLSQLKIDTYIMLVAQDGSKVRDYLNVFDDEKGIVSYTIPDEFLKHTGRVIGQVYLYQNDNILVSRTFAFVIKDSLVNSFSAETKLEYIKTFDDLQTQIQERVDAIEEAIANGEDYVAQMIEILDTGKKEIASTVVKANTDINKVATDAKNNVTVTADTATKNITNTATKATTDINKVATDATKKITDTSNIAVSTVDAKVKEVTDAIAAGEVSLKKDTFTYTDGKGFSRPVPSGTTDWLQISTAGNYSITRTAVPTNAPPSGVYFNLIVNTRTSTTRDLTAINIFNGAIYTNAMTGVGAWSGWEKLVTASELAILDTKLNASQPVTLWQGAAKGVSNTAYNLTKAINTFRVAMVTYKTASGNNKVQTYSVATDSSRMIISETNLSDADASSAWLYECHIDSSASTSFKIIADNLFNIKTGVATVNANTHTILKIEGVM</sequence>
<dbReference type="RefSeq" id="WP_120487764.1">
    <property type="nucleotide sequence ID" value="NZ_CBCPKC010000001.1"/>
</dbReference>
<evidence type="ECO:0000313" key="2">
    <source>
        <dbReference type="EMBL" id="SPP28399.1"/>
    </source>
</evidence>
<dbReference type="Pfam" id="PF10651">
    <property type="entry name" value="BppU_N"/>
    <property type="match status" value="1"/>
</dbReference>
<protein>
    <recommendedName>
        <fullName evidence="1">BppU N-terminal domain-containing protein</fullName>
    </recommendedName>
</protein>
<feature type="domain" description="BppU N-terminal" evidence="1">
    <location>
        <begin position="9"/>
        <end position="149"/>
    </location>
</feature>
<proteinExistence type="predicted"/>
<dbReference type="CDD" id="cd19958">
    <property type="entry name" value="pyocin_knob"/>
    <property type="match status" value="1"/>
</dbReference>